<feature type="region of interest" description="Disordered" evidence="1">
    <location>
        <begin position="1"/>
        <end position="20"/>
    </location>
</feature>
<protein>
    <submittedName>
        <fullName evidence="2">Uncharacterized protein</fullName>
    </submittedName>
</protein>
<name>A0A5S9Y4F3_ARATH</name>
<evidence type="ECO:0000313" key="2">
    <source>
        <dbReference type="EMBL" id="CAA0402837.1"/>
    </source>
</evidence>
<proteinExistence type="predicted"/>
<sequence>MGDESLRGEPVGVDRRRKKKDVGEIGRRFRCGEKKRQECANFRTFFYQGGKKKKAVFRAKVDL</sequence>
<reference evidence="2 3" key="1">
    <citation type="submission" date="2019-12" db="EMBL/GenBank/DDBJ databases">
        <authorList>
            <person name="Jiao W.-B."/>
            <person name="Schneeberger K."/>
        </authorList>
    </citation>
    <scope>NUCLEOTIDE SEQUENCE [LARGE SCALE GENOMIC DNA]</scope>
    <source>
        <strain evidence="3">cv. C24</strain>
    </source>
</reference>
<evidence type="ECO:0000256" key="1">
    <source>
        <dbReference type="SAM" id="MobiDB-lite"/>
    </source>
</evidence>
<dbReference type="EMBL" id="CACSHJ010000096">
    <property type="protein sequence ID" value="CAA0402837.1"/>
    <property type="molecule type" value="Genomic_DNA"/>
</dbReference>
<accession>A0A5S9Y4F3</accession>
<dbReference type="AlphaFoldDB" id="A0A5S9Y4F3"/>
<organism evidence="2 3">
    <name type="scientific">Arabidopsis thaliana</name>
    <name type="common">Mouse-ear cress</name>
    <dbReference type="NCBI Taxonomy" id="3702"/>
    <lineage>
        <taxon>Eukaryota</taxon>
        <taxon>Viridiplantae</taxon>
        <taxon>Streptophyta</taxon>
        <taxon>Embryophyta</taxon>
        <taxon>Tracheophyta</taxon>
        <taxon>Spermatophyta</taxon>
        <taxon>Magnoliopsida</taxon>
        <taxon>eudicotyledons</taxon>
        <taxon>Gunneridae</taxon>
        <taxon>Pentapetalae</taxon>
        <taxon>rosids</taxon>
        <taxon>malvids</taxon>
        <taxon>Brassicales</taxon>
        <taxon>Brassicaceae</taxon>
        <taxon>Camelineae</taxon>
        <taxon>Arabidopsis</taxon>
    </lineage>
</organism>
<evidence type="ECO:0000313" key="3">
    <source>
        <dbReference type="Proteomes" id="UP000434276"/>
    </source>
</evidence>
<gene>
    <name evidence="2" type="ORF">C24_LOCUS22239</name>
</gene>
<dbReference type="Proteomes" id="UP000434276">
    <property type="component" value="Unassembled WGS sequence"/>
</dbReference>